<dbReference type="Gene3D" id="1.10.287.950">
    <property type="entry name" value="Methyl-accepting chemotaxis protein"/>
    <property type="match status" value="1"/>
</dbReference>
<dbReference type="GO" id="GO:0007165">
    <property type="term" value="P:signal transduction"/>
    <property type="evidence" value="ECO:0007669"/>
    <property type="project" value="UniProtKB-KW"/>
</dbReference>
<keyword evidence="5" id="KW-0812">Transmembrane</keyword>
<evidence type="ECO:0000256" key="5">
    <source>
        <dbReference type="SAM" id="Phobius"/>
    </source>
</evidence>
<dbReference type="InterPro" id="IPR003660">
    <property type="entry name" value="HAMP_dom"/>
</dbReference>
<dbReference type="SUPFAM" id="SSF58104">
    <property type="entry name" value="Methyl-accepting chemotaxis protein (MCP) signaling domain"/>
    <property type="match status" value="1"/>
</dbReference>
<feature type="compositionally biased region" description="Low complexity" evidence="4">
    <location>
        <begin position="501"/>
        <end position="514"/>
    </location>
</feature>
<evidence type="ECO:0000259" key="7">
    <source>
        <dbReference type="PROSITE" id="PS50885"/>
    </source>
</evidence>
<feature type="domain" description="HAMP" evidence="7">
    <location>
        <begin position="328"/>
        <end position="380"/>
    </location>
</feature>
<dbReference type="PANTHER" id="PTHR32089:SF112">
    <property type="entry name" value="LYSOZYME-LIKE PROTEIN-RELATED"/>
    <property type="match status" value="1"/>
</dbReference>
<dbReference type="Pfam" id="PF00015">
    <property type="entry name" value="MCPsignal"/>
    <property type="match status" value="1"/>
</dbReference>
<dbReference type="Proteomes" id="UP000258707">
    <property type="component" value="Chromosome"/>
</dbReference>
<keyword evidence="5" id="KW-1133">Transmembrane helix</keyword>
<feature type="region of interest" description="Disordered" evidence="4">
    <location>
        <begin position="494"/>
        <end position="518"/>
    </location>
</feature>
<dbReference type="CDD" id="cd11386">
    <property type="entry name" value="MCP_signal"/>
    <property type="match status" value="1"/>
</dbReference>
<dbReference type="Pfam" id="PF00672">
    <property type="entry name" value="HAMP"/>
    <property type="match status" value="2"/>
</dbReference>
<evidence type="ECO:0000256" key="2">
    <source>
        <dbReference type="ARBA" id="ARBA00029447"/>
    </source>
</evidence>
<keyword evidence="1 3" id="KW-0807">Transducer</keyword>
<evidence type="ECO:0000256" key="4">
    <source>
        <dbReference type="SAM" id="MobiDB-lite"/>
    </source>
</evidence>
<dbReference type="CDD" id="cd06225">
    <property type="entry name" value="HAMP"/>
    <property type="match status" value="1"/>
</dbReference>
<sequence>MSLFGMKGSKPDATEQSFISRVTAGVRSRYIFKIGIVFLLVTLVLMSVGYVTLGDVQTSVEDETEETLQSAAEAEASEIDGLLAGRNDEAARMSTSRSVVEGDEDAMRAEFENYFEHASETTNAVHYVDLEAGVIELSTDTAREGEEIDSEVQTWAIDPDEFDGADDARAFEPYALGDENLIGFVSPVDGQESHVIVITSDITERGQLLEAPVDGGVMEIYSVETGKLTTSPDTDSLLEEYQLLESIPELEGDLEQPRMDEATVDHDLVEEESVVAVTVPTQELDWGVTVLAPESTVYGTVDDVRQSILLLLGVTVVGFVVVGGLISRDINNSLGNVTEYAEAIERGNLEVEISQSRTDEFGQLSALFERIRDTLREQLSEVEHRAEEAEQERERAREAKQEAETAQAEAQQAKAEAETLSRHLEEKAAEYSETIEAVADGDLTRRLDTASESRAMAEIGEALNRMIEDIETVVTDVQALAGEVEAKSAEMTVATREIEESSTAVAESTEEISAGTDRQNDRLATAATEMSDLSATIEEITSMSETVAEQSAQAEQMGQQGTEKADDAIRTMDAIESKATETVEEMSALRDEVERIGEVVELIDDIADETNLLAINASIEAAAANEDGDGFAVVANEVKSLAEETAEATTEVERLIDAVESSTESVAADLEEMQSGVVDGRETIDNTVESFEQIVERIDETNTGIQTIDDATSDQAASAQEVAETVDDVAAVSDQTAEEAQNVSAASEEQASAIQQIATSSASLADRAADLQSQLARFETQTDAEAAAGGQTGTTADDD</sequence>
<feature type="transmembrane region" description="Helical" evidence="5">
    <location>
        <begin position="30"/>
        <end position="53"/>
    </location>
</feature>
<evidence type="ECO:0000256" key="1">
    <source>
        <dbReference type="ARBA" id="ARBA00023224"/>
    </source>
</evidence>
<feature type="compositionally biased region" description="Basic and acidic residues" evidence="4">
    <location>
        <begin position="383"/>
        <end position="403"/>
    </location>
</feature>
<dbReference type="PANTHER" id="PTHR32089">
    <property type="entry name" value="METHYL-ACCEPTING CHEMOTAXIS PROTEIN MCPB"/>
    <property type="match status" value="1"/>
</dbReference>
<dbReference type="GO" id="GO:0016020">
    <property type="term" value="C:membrane"/>
    <property type="evidence" value="ECO:0007669"/>
    <property type="project" value="InterPro"/>
</dbReference>
<evidence type="ECO:0000259" key="6">
    <source>
        <dbReference type="PROSITE" id="PS50111"/>
    </source>
</evidence>
<dbReference type="KEGG" id="nan:AArc1_2099"/>
<evidence type="ECO:0000313" key="9">
    <source>
        <dbReference type="Proteomes" id="UP000258707"/>
    </source>
</evidence>
<evidence type="ECO:0000313" key="8">
    <source>
        <dbReference type="EMBL" id="AXR78417.1"/>
    </source>
</evidence>
<name>A0A346PFX2_9EURY</name>
<dbReference type="AlphaFoldDB" id="A0A346PFX2"/>
<dbReference type="SMART" id="SM00283">
    <property type="entry name" value="MA"/>
    <property type="match status" value="1"/>
</dbReference>
<dbReference type="SUPFAM" id="SSF158472">
    <property type="entry name" value="HAMP domain-like"/>
    <property type="match status" value="1"/>
</dbReference>
<dbReference type="PROSITE" id="PS50885">
    <property type="entry name" value="HAMP"/>
    <property type="match status" value="2"/>
</dbReference>
<reference evidence="9" key="1">
    <citation type="submission" date="2017-10" db="EMBL/GenBank/DDBJ databases">
        <title>Phenotypic and genomic properties of facultatively anaerobic sulfur-reducing natronoarchaea from hypersaline soda lakes.</title>
        <authorList>
            <person name="Sorokin D.Y."/>
            <person name="Kublanov I.V."/>
            <person name="Roman P."/>
            <person name="Sinninghe Damste J.S."/>
            <person name="Golyshin P.N."/>
            <person name="Rojo D."/>
            <person name="Ciordia S."/>
            <person name="Mena Md.C."/>
            <person name="Ferrer M."/>
            <person name="Messina E."/>
            <person name="Smedile F."/>
            <person name="La Spada G."/>
            <person name="La Cono V."/>
            <person name="Yakimov M.M."/>
        </authorList>
    </citation>
    <scope>NUCLEOTIDE SEQUENCE [LARGE SCALE GENOMIC DNA]</scope>
    <source>
        <strain evidence="9">AArc1</strain>
    </source>
</reference>
<dbReference type="Gene3D" id="6.10.340.10">
    <property type="match status" value="1"/>
</dbReference>
<feature type="compositionally biased region" description="Low complexity" evidence="4">
    <location>
        <begin position="404"/>
        <end position="414"/>
    </location>
</feature>
<feature type="domain" description="Methyl-accepting transducer" evidence="6">
    <location>
        <begin position="494"/>
        <end position="730"/>
    </location>
</feature>
<dbReference type="PROSITE" id="PS50111">
    <property type="entry name" value="CHEMOTAXIS_TRANSDUC_2"/>
    <property type="match status" value="1"/>
</dbReference>
<keyword evidence="5" id="KW-0472">Membrane</keyword>
<gene>
    <name evidence="8" type="ORF">AArc1_2099</name>
</gene>
<comment type="similarity">
    <text evidence="2">Belongs to the methyl-accepting chemotaxis (MCP) protein family.</text>
</comment>
<proteinExistence type="inferred from homology"/>
<protein>
    <submittedName>
        <fullName evidence="8">Methyl-accepting chemotaxis protein</fullName>
    </submittedName>
</protein>
<feature type="region of interest" description="Disordered" evidence="4">
    <location>
        <begin position="383"/>
        <end position="420"/>
    </location>
</feature>
<feature type="domain" description="HAMP" evidence="7">
    <location>
        <begin position="422"/>
        <end position="475"/>
    </location>
</feature>
<evidence type="ECO:0000256" key="3">
    <source>
        <dbReference type="PROSITE-ProRule" id="PRU00284"/>
    </source>
</evidence>
<dbReference type="SMART" id="SM00304">
    <property type="entry name" value="HAMP"/>
    <property type="match status" value="2"/>
</dbReference>
<dbReference type="EMBL" id="CP024047">
    <property type="protein sequence ID" value="AXR78417.1"/>
    <property type="molecule type" value="Genomic_DNA"/>
</dbReference>
<accession>A0A346PFX2</accession>
<organism evidence="8 9">
    <name type="scientific">Natrarchaeobaculum sulfurireducens</name>
    <dbReference type="NCBI Taxonomy" id="2044521"/>
    <lineage>
        <taxon>Archaea</taxon>
        <taxon>Methanobacteriati</taxon>
        <taxon>Methanobacteriota</taxon>
        <taxon>Stenosarchaea group</taxon>
        <taxon>Halobacteria</taxon>
        <taxon>Halobacteriales</taxon>
        <taxon>Natrialbaceae</taxon>
        <taxon>Natrarchaeobaculum</taxon>
    </lineage>
</organism>
<dbReference type="InterPro" id="IPR004089">
    <property type="entry name" value="MCPsignal_dom"/>
</dbReference>
<feature type="region of interest" description="Disordered" evidence="4">
    <location>
        <begin position="780"/>
        <end position="799"/>
    </location>
</feature>